<dbReference type="EMBL" id="MN740992">
    <property type="protein sequence ID" value="QHU21734.1"/>
    <property type="molecule type" value="Genomic_DNA"/>
</dbReference>
<evidence type="ECO:0000313" key="1">
    <source>
        <dbReference type="EMBL" id="QHU21734.1"/>
    </source>
</evidence>
<dbReference type="AlphaFoldDB" id="A0A6C0KYZ6"/>
<organism evidence="1">
    <name type="scientific">viral metagenome</name>
    <dbReference type="NCBI Taxonomy" id="1070528"/>
    <lineage>
        <taxon>unclassified sequences</taxon>
        <taxon>metagenomes</taxon>
        <taxon>organismal metagenomes</taxon>
    </lineage>
</organism>
<name>A0A6C0KYZ6_9ZZZZ</name>
<sequence>MSSVEDFADQLFSKEPGSPGSMNLDIDVEKPSEFFEVLLLIITHGMKKWYGPRIDITRISKVHLERLQEYFLSFGIAFKIDTKPEPDVYMIDNKAYLEKSKLDDMTFTVASSGSLWTLRFAFAHGASARFS</sequence>
<accession>A0A6C0KYZ6</accession>
<reference evidence="1" key="1">
    <citation type="journal article" date="2020" name="Nature">
        <title>Giant virus diversity and host interactions through global metagenomics.</title>
        <authorList>
            <person name="Schulz F."/>
            <person name="Roux S."/>
            <person name="Paez-Espino D."/>
            <person name="Jungbluth S."/>
            <person name="Walsh D.A."/>
            <person name="Denef V.J."/>
            <person name="McMahon K.D."/>
            <person name="Konstantinidis K.T."/>
            <person name="Eloe-Fadrosh E.A."/>
            <person name="Kyrpides N.C."/>
            <person name="Woyke T."/>
        </authorList>
    </citation>
    <scope>NUCLEOTIDE SEQUENCE</scope>
    <source>
        <strain evidence="1">GVMAG-S-3300013286-35</strain>
    </source>
</reference>
<proteinExistence type="predicted"/>
<protein>
    <submittedName>
        <fullName evidence="1">Uncharacterized protein</fullName>
    </submittedName>
</protein>